<dbReference type="KEGG" id="vg:2845948"/>
<reference evidence="1 2" key="1">
    <citation type="journal article" date="2004" name="J. Mol. Biol.">
        <title>Burkholderia cenocepacia phage BcepMu and a family of Mu-like phages encoding potential pathogenesis factors.</title>
        <authorList>
            <person name="Summer E.J."/>
            <person name="Gonzalez C.F."/>
            <person name="Carlisle T."/>
            <person name="Mebane L.M."/>
            <person name="Cass A.M."/>
            <person name="Savva C.G."/>
            <person name="LiPuma J."/>
            <person name="Young R."/>
        </authorList>
    </citation>
    <scope>NUCLEOTIDE SEQUENCE</scope>
    <source>
        <strain evidence="2">Isolate -/United States/Summer/2002</strain>
    </source>
</reference>
<protein>
    <submittedName>
        <fullName evidence="1">Gp06</fullName>
    </submittedName>
</protein>
<dbReference type="CDD" id="cd11542">
    <property type="entry name" value="NTP-PPase_u5"/>
    <property type="match status" value="1"/>
</dbReference>
<evidence type="ECO:0000313" key="1">
    <source>
        <dbReference type="EMBL" id="AAS47846.1"/>
    </source>
</evidence>
<organismHost>
    <name type="scientific">Burkholderia cenocepacia (strain ATCC BAA-245 / DSM 16553 / LMG 16656 / NCTC 13227 / J2315 / CF5610)</name>
    <name type="common">Burkholderia cepacia (strain J2315)</name>
    <dbReference type="NCBI Taxonomy" id="216591"/>
</organismHost>
<dbReference type="EMBL" id="AY539836">
    <property type="protein sequence ID" value="AAS47846.1"/>
    <property type="molecule type" value="Genomic_DNA"/>
</dbReference>
<dbReference type="Proteomes" id="UP000011237">
    <property type="component" value="Segment"/>
</dbReference>
<gene>
    <name evidence="1" type="ORF">BcepMu06</name>
</gene>
<accession>Q6QIE3</accession>
<name>Q6QIE3_BPBMU</name>
<sequence length="145" mass="16184">MIQRLMPYPPIFKEHNMQASNEHLLHAAQALTDCCFGASFQSGWWTDLKTGTDLRAANNVPEKLMLIVSEVAEAMEGHRKGLMDDKLPHRPMIEVELADAVIRIFDLAGAKQYDVAGAIVEKLAFNAQRPDHKPENRLAEGGKAY</sequence>
<organism evidence="1 2">
    <name type="scientific">Burkholderia phage BcepMu (isolate -/United States/Summer/2002)</name>
    <name type="common">Bacteriophage BcepMu</name>
    <dbReference type="NCBI Taxonomy" id="1283335"/>
    <lineage>
        <taxon>Viruses</taxon>
        <taxon>Duplodnaviria</taxon>
        <taxon>Heunggongvirae</taxon>
        <taxon>Uroviricota</taxon>
        <taxon>Caudoviricetes</taxon>
        <taxon>Bcepmuvirus</taxon>
        <taxon>Bcepmuvirus bcepMu</taxon>
    </lineage>
</organism>
<keyword evidence="2" id="KW-1185">Reference proteome</keyword>
<dbReference type="Gene3D" id="1.10.287.1080">
    <property type="entry name" value="MazG-like"/>
    <property type="match status" value="1"/>
</dbReference>
<dbReference type="GeneID" id="2845948"/>
<dbReference type="SUPFAM" id="SSF101386">
    <property type="entry name" value="all-alpha NTP pyrophosphatases"/>
    <property type="match status" value="1"/>
</dbReference>
<evidence type="ECO:0000313" key="2">
    <source>
        <dbReference type="Proteomes" id="UP000011237"/>
    </source>
</evidence>
<dbReference type="RefSeq" id="YP_024679.1">
    <property type="nucleotide sequence ID" value="NC_005882.1"/>
</dbReference>
<proteinExistence type="predicted"/>